<accession>A0A0E9X4T8</accession>
<proteinExistence type="predicted"/>
<dbReference type="EMBL" id="GBXM01011101">
    <property type="protein sequence ID" value="JAH97476.1"/>
    <property type="molecule type" value="Transcribed_RNA"/>
</dbReference>
<protein>
    <submittedName>
        <fullName evidence="1">Uncharacterized protein</fullName>
    </submittedName>
</protein>
<dbReference type="AlphaFoldDB" id="A0A0E9X4T8"/>
<reference evidence="1" key="2">
    <citation type="journal article" date="2015" name="Fish Shellfish Immunol.">
        <title>Early steps in the European eel (Anguilla anguilla)-Vibrio vulnificus interaction in the gills: Role of the RtxA13 toxin.</title>
        <authorList>
            <person name="Callol A."/>
            <person name="Pajuelo D."/>
            <person name="Ebbesson L."/>
            <person name="Teles M."/>
            <person name="MacKenzie S."/>
            <person name="Amaro C."/>
        </authorList>
    </citation>
    <scope>NUCLEOTIDE SEQUENCE</scope>
</reference>
<sequence length="99" mass="11389">MQIHRLSISRVGDGQNNLNHNPHHTTECLPPTKLLLRVFNFACTYRIETRIPFYLQQGYPTLFQEICHPVGLHSNPNKAATRDHIELLVSRIIESGVPY</sequence>
<name>A0A0E9X4T8_ANGAN</name>
<organism evidence="1">
    <name type="scientific">Anguilla anguilla</name>
    <name type="common">European freshwater eel</name>
    <name type="synonym">Muraena anguilla</name>
    <dbReference type="NCBI Taxonomy" id="7936"/>
    <lineage>
        <taxon>Eukaryota</taxon>
        <taxon>Metazoa</taxon>
        <taxon>Chordata</taxon>
        <taxon>Craniata</taxon>
        <taxon>Vertebrata</taxon>
        <taxon>Euteleostomi</taxon>
        <taxon>Actinopterygii</taxon>
        <taxon>Neopterygii</taxon>
        <taxon>Teleostei</taxon>
        <taxon>Anguilliformes</taxon>
        <taxon>Anguillidae</taxon>
        <taxon>Anguilla</taxon>
    </lineage>
</organism>
<evidence type="ECO:0000313" key="1">
    <source>
        <dbReference type="EMBL" id="JAH97476.1"/>
    </source>
</evidence>
<reference evidence="1" key="1">
    <citation type="submission" date="2014-11" db="EMBL/GenBank/DDBJ databases">
        <authorList>
            <person name="Amaro Gonzalez C."/>
        </authorList>
    </citation>
    <scope>NUCLEOTIDE SEQUENCE</scope>
</reference>